<dbReference type="Proteomes" id="UP001058739">
    <property type="component" value="Chromosome 02"/>
</dbReference>
<keyword evidence="6" id="KW-1185">Reference proteome</keyword>
<evidence type="ECO:0000259" key="4">
    <source>
        <dbReference type="PROSITE" id="PS51118"/>
    </source>
</evidence>
<accession>A0ABY5UGR9</accession>
<dbReference type="InterPro" id="IPR036390">
    <property type="entry name" value="WH_DNA-bd_sf"/>
</dbReference>
<gene>
    <name evidence="5" type="ORF">NIK97_18675</name>
</gene>
<dbReference type="Pfam" id="PF01638">
    <property type="entry name" value="HxlR"/>
    <property type="match status" value="1"/>
</dbReference>
<dbReference type="Gene3D" id="1.10.10.10">
    <property type="entry name" value="Winged helix-like DNA-binding domain superfamily/Winged helix DNA-binding domain"/>
    <property type="match status" value="1"/>
</dbReference>
<dbReference type="EMBL" id="CP099968">
    <property type="protein sequence ID" value="UWL61897.1"/>
    <property type="molecule type" value="Genomic_DNA"/>
</dbReference>
<sequence>MQDLEEDCRGLAEVIARIGDKWTVMVCGHLSEGTHRFNALKQRIPGISHRMLTVTLRGLERDGLVTRTAYATVPPKVEYRLTPLGQSLTGPLATLAGWARENRPALESARAEFDHRTLEGQA</sequence>
<dbReference type="PROSITE" id="PS51118">
    <property type="entry name" value="HTH_HXLR"/>
    <property type="match status" value="1"/>
</dbReference>
<name>A0ABY5UGR9_9HYPH</name>
<keyword evidence="2" id="KW-0238">DNA-binding</keyword>
<dbReference type="PANTHER" id="PTHR33204:SF39">
    <property type="entry name" value="TRANSCRIPTIONAL REGULATORY PROTEIN"/>
    <property type="match status" value="1"/>
</dbReference>
<dbReference type="PANTHER" id="PTHR33204">
    <property type="entry name" value="TRANSCRIPTIONAL REGULATOR, MARR FAMILY"/>
    <property type="match status" value="1"/>
</dbReference>
<evidence type="ECO:0000256" key="3">
    <source>
        <dbReference type="ARBA" id="ARBA00023163"/>
    </source>
</evidence>
<evidence type="ECO:0000256" key="1">
    <source>
        <dbReference type="ARBA" id="ARBA00023015"/>
    </source>
</evidence>
<organism evidence="5 6">
    <name type="scientific">Brucella pseudintermedia</name>
    <dbReference type="NCBI Taxonomy" id="370111"/>
    <lineage>
        <taxon>Bacteria</taxon>
        <taxon>Pseudomonadati</taxon>
        <taxon>Pseudomonadota</taxon>
        <taxon>Alphaproteobacteria</taxon>
        <taxon>Hyphomicrobiales</taxon>
        <taxon>Brucellaceae</taxon>
        <taxon>Brucella/Ochrobactrum group</taxon>
        <taxon>Brucella</taxon>
    </lineage>
</organism>
<dbReference type="InterPro" id="IPR036388">
    <property type="entry name" value="WH-like_DNA-bd_sf"/>
</dbReference>
<feature type="domain" description="HTH hxlR-type" evidence="4">
    <location>
        <begin position="8"/>
        <end position="107"/>
    </location>
</feature>
<reference evidence="5" key="1">
    <citation type="submission" date="2022-06" db="EMBL/GenBank/DDBJ databases">
        <title>Complete Genome Sequence of Deoxynivalenol-bioadsorption Ochrobactrum pseudintermedium ASAG-D25.</title>
        <authorList>
            <person name="Wang N."/>
        </authorList>
    </citation>
    <scope>NUCLEOTIDE SEQUENCE</scope>
    <source>
        <strain evidence="5">ASAG-D25</strain>
    </source>
</reference>
<keyword evidence="1" id="KW-0805">Transcription regulation</keyword>
<keyword evidence="3" id="KW-0804">Transcription</keyword>
<dbReference type="InterPro" id="IPR002577">
    <property type="entry name" value="HTH_HxlR"/>
</dbReference>
<evidence type="ECO:0000313" key="6">
    <source>
        <dbReference type="Proteomes" id="UP001058739"/>
    </source>
</evidence>
<evidence type="ECO:0000256" key="2">
    <source>
        <dbReference type="ARBA" id="ARBA00023125"/>
    </source>
</evidence>
<proteinExistence type="predicted"/>
<evidence type="ECO:0000313" key="5">
    <source>
        <dbReference type="EMBL" id="UWL61897.1"/>
    </source>
</evidence>
<protein>
    <submittedName>
        <fullName evidence="5">Helix-turn-helix transcriptional regulator</fullName>
    </submittedName>
</protein>
<dbReference type="SUPFAM" id="SSF46785">
    <property type="entry name" value="Winged helix' DNA-binding domain"/>
    <property type="match status" value="1"/>
</dbReference>
<dbReference type="RefSeq" id="WP_119039606.1">
    <property type="nucleotide sequence ID" value="NZ_CP099968.1"/>
</dbReference>